<keyword evidence="1" id="KW-0378">Hydrolase</keyword>
<dbReference type="PANTHER" id="PTHR11014">
    <property type="entry name" value="PEPTIDASE M20 FAMILY MEMBER"/>
    <property type="match status" value="1"/>
</dbReference>
<dbReference type="SUPFAM" id="SSF55031">
    <property type="entry name" value="Bacterial exopeptidase dimerisation domain"/>
    <property type="match status" value="1"/>
</dbReference>
<dbReference type="PIRSF" id="PIRSF005962">
    <property type="entry name" value="Pept_M20D_amidohydro"/>
    <property type="match status" value="1"/>
</dbReference>
<evidence type="ECO:0000259" key="2">
    <source>
        <dbReference type="Pfam" id="PF07687"/>
    </source>
</evidence>
<dbReference type="InterPro" id="IPR036264">
    <property type="entry name" value="Bact_exopeptidase_dim_dom"/>
</dbReference>
<proteinExistence type="predicted"/>
<reference evidence="3" key="1">
    <citation type="submission" date="2022-11" db="EMBL/GenBank/DDBJ databases">
        <title>Hoeflea poritis sp. nov., isolated from scleractinian coral Porites lutea.</title>
        <authorList>
            <person name="Zhang G."/>
            <person name="Wei Q."/>
            <person name="Cai L."/>
        </authorList>
    </citation>
    <scope>NUCLEOTIDE SEQUENCE</scope>
    <source>
        <strain evidence="3">E7-10</strain>
    </source>
</reference>
<evidence type="ECO:0000313" key="4">
    <source>
        <dbReference type="Proteomes" id="UP001148313"/>
    </source>
</evidence>
<dbReference type="InterPro" id="IPR017439">
    <property type="entry name" value="Amidohydrolase"/>
</dbReference>
<sequence length="389" mass="41791">MRLTQEQIETLISIRHDLHRQPELSGEEERTAQRIGGHLKQMQPDAIIRGLGGTGVAAVFDSGQPGPSVMIRCELDGLPIRETGTAAHRSEIDGKGHQCGHDGHMTMVLGVAMLLRERPPRGRVVLLFQPAEETGQGARAVISDPRFENIRCDFSIALHNLPGYEAHRIILKEGHVNCASRGMRIRLEGTTAHAAQPEAGVSPAQALADIIRNLDALTNAAGSGEDFSLVTIVHANLGEKAFGVSPAEAELWATLRTETDDKMLDVISRAEATAARAAEAAGVTLEISYDDIFNACENDAHVVSHMRENAGSLGLDVEDLRQPLRFSEDFGEFGKQSASAMFFLGAGHDMPALHNPDYDFPDALISTGVSMLNATMGGLIGRNTPSGVD</sequence>
<gene>
    <name evidence="3" type="ORF">OOZ53_02855</name>
</gene>
<dbReference type="Pfam" id="PF07687">
    <property type="entry name" value="M20_dimer"/>
    <property type="match status" value="1"/>
</dbReference>
<organism evidence="3 4">
    <name type="scientific">Hoeflea poritis</name>
    <dbReference type="NCBI Taxonomy" id="2993659"/>
    <lineage>
        <taxon>Bacteria</taxon>
        <taxon>Pseudomonadati</taxon>
        <taxon>Pseudomonadota</taxon>
        <taxon>Alphaproteobacteria</taxon>
        <taxon>Hyphomicrobiales</taxon>
        <taxon>Rhizobiaceae</taxon>
        <taxon>Hoeflea</taxon>
    </lineage>
</organism>
<protein>
    <submittedName>
        <fullName evidence="3">Amidohydrolase</fullName>
    </submittedName>
</protein>
<dbReference type="NCBIfam" id="TIGR01891">
    <property type="entry name" value="amidohydrolases"/>
    <property type="match status" value="1"/>
</dbReference>
<evidence type="ECO:0000256" key="1">
    <source>
        <dbReference type="ARBA" id="ARBA00022801"/>
    </source>
</evidence>
<dbReference type="EMBL" id="JAPJZH010000001">
    <property type="protein sequence ID" value="MDA4844268.1"/>
    <property type="molecule type" value="Genomic_DNA"/>
</dbReference>
<dbReference type="Gene3D" id="3.30.70.360">
    <property type="match status" value="1"/>
</dbReference>
<accession>A0ABT4VJR3</accession>
<dbReference type="SUPFAM" id="SSF53187">
    <property type="entry name" value="Zn-dependent exopeptidases"/>
    <property type="match status" value="1"/>
</dbReference>
<dbReference type="InterPro" id="IPR011650">
    <property type="entry name" value="Peptidase_M20_dimer"/>
</dbReference>
<dbReference type="PANTHER" id="PTHR11014:SF169">
    <property type="entry name" value="CLAN MH, FAMILY M20, PEPTIDASE T-LIKE METALLOPEPTIDASE"/>
    <property type="match status" value="1"/>
</dbReference>
<name>A0ABT4VJR3_9HYPH</name>
<dbReference type="Gene3D" id="3.40.630.10">
    <property type="entry name" value="Zn peptidases"/>
    <property type="match status" value="1"/>
</dbReference>
<evidence type="ECO:0000313" key="3">
    <source>
        <dbReference type="EMBL" id="MDA4844268.1"/>
    </source>
</evidence>
<dbReference type="Proteomes" id="UP001148313">
    <property type="component" value="Unassembled WGS sequence"/>
</dbReference>
<dbReference type="Pfam" id="PF01546">
    <property type="entry name" value="Peptidase_M20"/>
    <property type="match status" value="1"/>
</dbReference>
<feature type="domain" description="Peptidase M20 dimerisation" evidence="2">
    <location>
        <begin position="181"/>
        <end position="278"/>
    </location>
</feature>
<keyword evidence="4" id="KW-1185">Reference proteome</keyword>
<dbReference type="RefSeq" id="WP_271087787.1">
    <property type="nucleotide sequence ID" value="NZ_JAPJZH010000001.1"/>
</dbReference>
<dbReference type="InterPro" id="IPR002933">
    <property type="entry name" value="Peptidase_M20"/>
</dbReference>
<comment type="caution">
    <text evidence="3">The sequence shown here is derived from an EMBL/GenBank/DDBJ whole genome shotgun (WGS) entry which is preliminary data.</text>
</comment>